<gene>
    <name evidence="2" type="ORF">GSOID_T00015595001</name>
</gene>
<evidence type="ECO:0000256" key="1">
    <source>
        <dbReference type="SAM" id="MobiDB-lite"/>
    </source>
</evidence>
<dbReference type="AlphaFoldDB" id="E4XN42"/>
<dbReference type="OrthoDB" id="10100414at2759"/>
<organism evidence="2">
    <name type="scientific">Oikopleura dioica</name>
    <name type="common">Tunicate</name>
    <dbReference type="NCBI Taxonomy" id="34765"/>
    <lineage>
        <taxon>Eukaryota</taxon>
        <taxon>Metazoa</taxon>
        <taxon>Chordata</taxon>
        <taxon>Tunicata</taxon>
        <taxon>Appendicularia</taxon>
        <taxon>Copelata</taxon>
        <taxon>Oikopleuridae</taxon>
        <taxon>Oikopleura</taxon>
    </lineage>
</organism>
<dbReference type="EMBL" id="FN653081">
    <property type="protein sequence ID" value="CBY25096.1"/>
    <property type="molecule type" value="Genomic_DNA"/>
</dbReference>
<keyword evidence="3" id="KW-1185">Reference proteome</keyword>
<accession>E4XN42</accession>
<feature type="region of interest" description="Disordered" evidence="1">
    <location>
        <begin position="359"/>
        <end position="386"/>
    </location>
</feature>
<evidence type="ECO:0000313" key="3">
    <source>
        <dbReference type="Proteomes" id="UP000001307"/>
    </source>
</evidence>
<reference evidence="2" key="1">
    <citation type="journal article" date="2010" name="Science">
        <title>Plasticity of animal genome architecture unmasked by rapid evolution of a pelagic tunicate.</title>
        <authorList>
            <person name="Denoeud F."/>
            <person name="Henriet S."/>
            <person name="Mungpakdee S."/>
            <person name="Aury J.M."/>
            <person name="Da Silva C."/>
            <person name="Brinkmann H."/>
            <person name="Mikhaleva J."/>
            <person name="Olsen L.C."/>
            <person name="Jubin C."/>
            <person name="Canestro C."/>
            <person name="Bouquet J.M."/>
            <person name="Danks G."/>
            <person name="Poulain J."/>
            <person name="Campsteijn C."/>
            <person name="Adamski M."/>
            <person name="Cross I."/>
            <person name="Yadetie F."/>
            <person name="Muffato M."/>
            <person name="Louis A."/>
            <person name="Butcher S."/>
            <person name="Tsagkogeorga G."/>
            <person name="Konrad A."/>
            <person name="Singh S."/>
            <person name="Jensen M.F."/>
            <person name="Cong E.H."/>
            <person name="Eikeseth-Otteraa H."/>
            <person name="Noel B."/>
            <person name="Anthouard V."/>
            <person name="Porcel B.M."/>
            <person name="Kachouri-Lafond R."/>
            <person name="Nishino A."/>
            <person name="Ugolini M."/>
            <person name="Chourrout P."/>
            <person name="Nishida H."/>
            <person name="Aasland R."/>
            <person name="Huzurbazar S."/>
            <person name="Westhof E."/>
            <person name="Delsuc F."/>
            <person name="Lehrach H."/>
            <person name="Reinhardt R."/>
            <person name="Weissenbach J."/>
            <person name="Roy S.W."/>
            <person name="Artiguenave F."/>
            <person name="Postlethwait J.H."/>
            <person name="Manak J.R."/>
            <person name="Thompson E.M."/>
            <person name="Jaillon O."/>
            <person name="Du Pasquier L."/>
            <person name="Boudinot P."/>
            <person name="Liberles D.A."/>
            <person name="Volff J.N."/>
            <person name="Philippe H."/>
            <person name="Lenhard B."/>
            <person name="Roest Crollius H."/>
            <person name="Wincker P."/>
            <person name="Chourrout D."/>
        </authorList>
    </citation>
    <scope>NUCLEOTIDE SEQUENCE [LARGE SCALE GENOMIC DNA]</scope>
</reference>
<evidence type="ECO:0000313" key="2">
    <source>
        <dbReference type="EMBL" id="CBY25096.1"/>
    </source>
</evidence>
<dbReference type="InParanoid" id="E4XN42"/>
<protein>
    <submittedName>
        <fullName evidence="2">Uncharacterized protein</fullName>
    </submittedName>
</protein>
<dbReference type="Proteomes" id="UP000001307">
    <property type="component" value="Unassembled WGS sequence"/>
</dbReference>
<name>E4XN42_OIKDI</name>
<sequence>MTLTAAARSGGYGDEKLTKTASVKKRRLSRSTKKTKITPNGEHMFILQIENTSVQKTSHSLSLRSIINSLRGSEKSSAKSSYDSIEVDETSVKAFKKKRGDKEKLCQELDLTQVLAFNSYNLIQDNSSMMRDFTFGGRSWQLTLYTKDGTFWQITCDGDSIKKMESEIRNRMNRIKKAKTGISHELYDIAFTGAVDEIEILDDFEKDPELSRNIIGVKQFLLKATGSVYKIVIRDLPESSGIAPTLEEPVIITKNQVYSRGYDKTQISFKLLANSVLGSASFMVTCTSPNIIDHVMRPFLEKENRGITTSFSGSVMTSRGSRLNAEHERALRAREYHRTHAGSLPQYIEFRQQQKQSVANSLEASAKSMSSPEAISLNDSGVSQST</sequence>
<proteinExistence type="predicted"/>